<dbReference type="Proteomes" id="UP000789595">
    <property type="component" value="Unassembled WGS sequence"/>
</dbReference>
<dbReference type="InterPro" id="IPR006050">
    <property type="entry name" value="DNA_photolyase_N"/>
</dbReference>
<dbReference type="Pfam" id="PF00875">
    <property type="entry name" value="DNA_photolyase"/>
    <property type="match status" value="1"/>
</dbReference>
<evidence type="ECO:0000313" key="4">
    <source>
        <dbReference type="Proteomes" id="UP000789595"/>
    </source>
</evidence>
<dbReference type="InterPro" id="IPR052219">
    <property type="entry name" value="Photolyase_Class-2"/>
</dbReference>
<dbReference type="GO" id="GO:0000719">
    <property type="term" value="P:photoreactive repair"/>
    <property type="evidence" value="ECO:0007669"/>
    <property type="project" value="TreeGrafter"/>
</dbReference>
<dbReference type="OrthoDB" id="496749at2759"/>
<protein>
    <recommendedName>
        <fullName evidence="1">Photolyase/cryptochrome alpha/beta domain-containing protein</fullName>
    </recommendedName>
</protein>
<dbReference type="PANTHER" id="PTHR10211">
    <property type="entry name" value="DEOXYRIBODIPYRIMIDINE PHOTOLYASE"/>
    <property type="match status" value="1"/>
</dbReference>
<dbReference type="Gene3D" id="1.25.40.80">
    <property type="match status" value="1"/>
</dbReference>
<dbReference type="SUPFAM" id="SSF48173">
    <property type="entry name" value="Cryptochrome/photolyase FAD-binding domain"/>
    <property type="match status" value="1"/>
</dbReference>
<dbReference type="InterPro" id="IPR036134">
    <property type="entry name" value="Crypto/Photolyase_FAD-like_sf"/>
</dbReference>
<name>A0A7S3ZSY5_9STRA</name>
<dbReference type="InterPro" id="IPR014729">
    <property type="entry name" value="Rossmann-like_a/b/a_fold"/>
</dbReference>
<dbReference type="AlphaFoldDB" id="A0A7S3ZSY5"/>
<evidence type="ECO:0000259" key="1">
    <source>
        <dbReference type="PROSITE" id="PS51645"/>
    </source>
</evidence>
<reference evidence="2" key="1">
    <citation type="submission" date="2021-01" db="EMBL/GenBank/DDBJ databases">
        <authorList>
            <person name="Corre E."/>
            <person name="Pelletier E."/>
            <person name="Niang G."/>
            <person name="Scheremetjew M."/>
            <person name="Finn R."/>
            <person name="Kale V."/>
            <person name="Holt S."/>
            <person name="Cochrane G."/>
            <person name="Meng A."/>
            <person name="Brown T."/>
            <person name="Cohen L."/>
        </authorList>
    </citation>
    <scope>NUCLEOTIDE SEQUENCE</scope>
    <source>
        <strain evidence="2">CCMP1756</strain>
    </source>
</reference>
<reference evidence="3" key="2">
    <citation type="submission" date="2021-11" db="EMBL/GenBank/DDBJ databases">
        <authorList>
            <consortium name="Genoscope - CEA"/>
            <person name="William W."/>
        </authorList>
    </citation>
    <scope>NUCLEOTIDE SEQUENCE</scope>
</reference>
<sequence length="510" mass="56222">MAAWDATRERSLKAGSNNKGDVLYWMARDQRAADNWALLRAAALAKENGSKARVVFALGTITTERRLDFQLKGLVETGRDLNAKGFAFDLIEVADDAGAAVAAFATAHEVSHVVCDFSPLREAKQGTKDLVDALPDNIGASLVDAHNVVPVWAASPKQEVGARTLRKKITDQLPRYLKELPELEAQGPPLQPTVDWRPVIKAARQKTDRSVTPVDWLTPGSKASLDALEAFCGDGRLKRFAKHRNDPNVEAASHLSPYLNFGQLSCQRAALRVREERSKHSESVASFLEEQIVRRELSDNFCHYQPHYDSLAGAAPWARDSLELHANDTREHVYGRDALEQAEAAEDVWNAAQRQLVRQGKMHGFMRTSVWKATGADGTRRKTLMSTQAHVLGEEDSRVDGVAGRGAGDGAVPERQVLVGWVRPERLRGLRLERHGHARHGLEGARGLRQGPLHELQRVQAQVRRRGLRGRLAEGAAEVHGRLRAAGEEAEEVSVCAPPLPEVYACKTET</sequence>
<feature type="domain" description="Photolyase/cryptochrome alpha/beta" evidence="1">
    <location>
        <begin position="20"/>
        <end position="151"/>
    </location>
</feature>
<dbReference type="EMBL" id="CAKKNE010000006">
    <property type="protein sequence ID" value="CAH0380052.1"/>
    <property type="molecule type" value="Genomic_DNA"/>
</dbReference>
<dbReference type="PANTHER" id="PTHR10211:SF0">
    <property type="entry name" value="DEOXYRIBODIPYRIMIDINE PHOTO-LYASE"/>
    <property type="match status" value="1"/>
</dbReference>
<dbReference type="Gene3D" id="1.10.579.10">
    <property type="entry name" value="DNA Cyclobutane Dipyrimidine Photolyase, subunit A, domain 3"/>
    <property type="match status" value="1"/>
</dbReference>
<keyword evidence="4" id="KW-1185">Reference proteome</keyword>
<dbReference type="FunFam" id="1.25.40.80:FF:000004">
    <property type="entry name" value="Deoxyribodipyrimidine photolyase"/>
    <property type="match status" value="1"/>
</dbReference>
<dbReference type="InterPro" id="IPR036155">
    <property type="entry name" value="Crypto/Photolyase_N_sf"/>
</dbReference>
<evidence type="ECO:0000313" key="2">
    <source>
        <dbReference type="EMBL" id="CAE0692672.1"/>
    </source>
</evidence>
<accession>A0A7S3ZSY5</accession>
<dbReference type="Gene3D" id="3.40.50.620">
    <property type="entry name" value="HUPs"/>
    <property type="match status" value="1"/>
</dbReference>
<dbReference type="GO" id="GO:0003904">
    <property type="term" value="F:deoxyribodipyrimidine photo-lyase activity"/>
    <property type="evidence" value="ECO:0007669"/>
    <property type="project" value="TreeGrafter"/>
</dbReference>
<dbReference type="PROSITE" id="PS01083">
    <property type="entry name" value="DNA_PHOTOLYASES_2_1"/>
    <property type="match status" value="1"/>
</dbReference>
<dbReference type="EMBL" id="HBIW01009508">
    <property type="protein sequence ID" value="CAE0692672.1"/>
    <property type="molecule type" value="Transcribed_RNA"/>
</dbReference>
<dbReference type="InterPro" id="IPR032673">
    <property type="entry name" value="DNA_photolyase_2_CS"/>
</dbReference>
<evidence type="ECO:0000313" key="3">
    <source>
        <dbReference type="EMBL" id="CAH0380052.1"/>
    </source>
</evidence>
<dbReference type="SUPFAM" id="SSF52425">
    <property type="entry name" value="Cryptochrome/photolyase, N-terminal domain"/>
    <property type="match status" value="1"/>
</dbReference>
<proteinExistence type="predicted"/>
<dbReference type="PROSITE" id="PS51645">
    <property type="entry name" value="PHR_CRY_ALPHA_BETA"/>
    <property type="match status" value="1"/>
</dbReference>
<organism evidence="2">
    <name type="scientific">Pelagomonas calceolata</name>
    <dbReference type="NCBI Taxonomy" id="35677"/>
    <lineage>
        <taxon>Eukaryota</taxon>
        <taxon>Sar</taxon>
        <taxon>Stramenopiles</taxon>
        <taxon>Ochrophyta</taxon>
        <taxon>Pelagophyceae</taxon>
        <taxon>Pelagomonadales</taxon>
        <taxon>Pelagomonadaceae</taxon>
        <taxon>Pelagomonas</taxon>
    </lineage>
</organism>
<gene>
    <name evidence="2" type="ORF">PCAL00307_LOCUS8108</name>
    <name evidence="3" type="ORF">PECAL_6P16910</name>
</gene>